<proteinExistence type="predicted"/>
<evidence type="ECO:0000259" key="2">
    <source>
        <dbReference type="Pfam" id="PF03787"/>
    </source>
</evidence>
<gene>
    <name evidence="3" type="ORF">HMPREF1705_04004</name>
</gene>
<dbReference type="Pfam" id="PF03787">
    <property type="entry name" value="RAMPs"/>
    <property type="match status" value="1"/>
</dbReference>
<dbReference type="eggNOG" id="COG1337">
    <property type="taxonomic scope" value="Bacteria"/>
</dbReference>
<dbReference type="GO" id="GO:0051607">
    <property type="term" value="P:defense response to virus"/>
    <property type="evidence" value="ECO:0007669"/>
    <property type="project" value="UniProtKB-KW"/>
</dbReference>
<sequence length="331" mass="37938">MSPRQPEAEPKPFFNVSIPREEPMREKVVTHEKFRGITGQIKLGITVQSEYLFVGSGQYEFDPKAGKDHPDVWYTFYRRNGQVCIPGTSIKGSIRAIVESISNSCVSQRRGQERVQIDSAHQPCKYKDEKSLLCPACRLFGTTGFRGRVYFSDSTPRDDVQMEIVKISELWEPKRHANVRRFYEVKKFQPIANQRPESNFRFVEAVPKESKFCTTLQFENLSKAELGLVCYALGLNVENDRVVPAFAPKLGGAKPRCLGAVKFNPAYLQLWQNDDLTHGLKPLIHQTEEMFRFFIECLQECQRSNLLHSQSWDAVIKGLKPQNEPCPRGVY</sequence>
<dbReference type="InterPro" id="IPR005537">
    <property type="entry name" value="RAMP_III_fam"/>
</dbReference>
<feature type="domain" description="CRISPR type III-associated protein" evidence="2">
    <location>
        <begin position="52"/>
        <end position="233"/>
    </location>
</feature>
<dbReference type="EMBL" id="ACJX03000001">
    <property type="protein sequence ID" value="KRT34759.1"/>
    <property type="molecule type" value="Genomic_DNA"/>
</dbReference>
<evidence type="ECO:0000313" key="4">
    <source>
        <dbReference type="Proteomes" id="UP000005273"/>
    </source>
</evidence>
<dbReference type="RefSeq" id="WP_057940637.1">
    <property type="nucleotide sequence ID" value="NZ_ACJX03000001.1"/>
</dbReference>
<accession>A0A0T5X8L2</accession>
<keyword evidence="1" id="KW-0051">Antiviral defense</keyword>
<name>A0A0T5X8L2_9BACT</name>
<reference evidence="4" key="1">
    <citation type="submission" date="2012-09" db="EMBL/GenBank/DDBJ databases">
        <authorList>
            <person name="Weinstock G."/>
            <person name="Sodergren E."/>
            <person name="Clifton S."/>
            <person name="Fulton L."/>
            <person name="Fulton B."/>
            <person name="Courtney L."/>
            <person name="Fronick C."/>
            <person name="Harrison M."/>
            <person name="Strong C."/>
            <person name="Farmer C."/>
            <person name="Delehaunty K."/>
            <person name="Markovic C."/>
            <person name="Hall O."/>
            <person name="Minx P."/>
            <person name="Tomlinson C."/>
            <person name="Mitreva M."/>
            <person name="Nelson J."/>
            <person name="Hou S."/>
            <person name="Wollam A."/>
            <person name="Pepin K.H."/>
            <person name="Johnson M."/>
            <person name="Bhonagiri V."/>
            <person name="Nash W.E."/>
            <person name="Suruliraj S."/>
            <person name="Warren W."/>
            <person name="Chinwalla A."/>
            <person name="Mardis E.R."/>
            <person name="Wilson R.K."/>
        </authorList>
    </citation>
    <scope>NUCLEOTIDE SEQUENCE [LARGE SCALE GENOMIC DNA]</scope>
    <source>
        <strain evidence="4">OS1</strain>
    </source>
</reference>
<evidence type="ECO:0000313" key="3">
    <source>
        <dbReference type="EMBL" id="KRT34759.1"/>
    </source>
</evidence>
<protein>
    <submittedName>
        <fullName evidence="3">CRISPR-associated RAMP protein</fullName>
    </submittedName>
</protein>
<dbReference type="PANTHER" id="PTHR35579:SF3">
    <property type="entry name" value="CRISPR SYSTEM CMS ENDORIBONUCLEASE CSM3"/>
    <property type="match status" value="1"/>
</dbReference>
<dbReference type="PANTHER" id="PTHR35579">
    <property type="entry name" value="CRISPR SYSTEM CMS ENDORIBONUCLEASE CSM3"/>
    <property type="match status" value="1"/>
</dbReference>
<keyword evidence="4" id="KW-1185">Reference proteome</keyword>
<dbReference type="OrthoDB" id="5362408at2"/>
<dbReference type="InterPro" id="IPR052216">
    <property type="entry name" value="CRISPR_Csm3_endoribonuclease"/>
</dbReference>
<organism evidence="3 4">
    <name type="scientific">Acetomicrobium hydrogeniformans ATCC BAA-1850</name>
    <dbReference type="NCBI Taxonomy" id="592015"/>
    <lineage>
        <taxon>Bacteria</taxon>
        <taxon>Thermotogati</taxon>
        <taxon>Synergistota</taxon>
        <taxon>Synergistia</taxon>
        <taxon>Synergistales</taxon>
        <taxon>Acetomicrobiaceae</taxon>
        <taxon>Acetomicrobium</taxon>
    </lineage>
</organism>
<comment type="caution">
    <text evidence="3">The sequence shown here is derived from an EMBL/GenBank/DDBJ whole genome shotgun (WGS) entry which is preliminary data.</text>
</comment>
<dbReference type="AlphaFoldDB" id="A0A0T5X8L2"/>
<dbReference type="STRING" id="592015.HMPREF1705_04004"/>
<dbReference type="Proteomes" id="UP000005273">
    <property type="component" value="Unassembled WGS sequence"/>
</dbReference>
<evidence type="ECO:0000256" key="1">
    <source>
        <dbReference type="ARBA" id="ARBA00023118"/>
    </source>
</evidence>